<evidence type="ECO:0000256" key="1">
    <source>
        <dbReference type="ARBA" id="ARBA00022737"/>
    </source>
</evidence>
<dbReference type="GO" id="GO:0051707">
    <property type="term" value="P:response to other organism"/>
    <property type="evidence" value="ECO:0007669"/>
    <property type="project" value="UniProtKB-ARBA"/>
</dbReference>
<dbReference type="Pfam" id="PF00931">
    <property type="entry name" value="NB-ARC"/>
    <property type="match status" value="1"/>
</dbReference>
<evidence type="ECO:0000259" key="5">
    <source>
        <dbReference type="Pfam" id="PF00931"/>
    </source>
</evidence>
<dbReference type="InterPro" id="IPR032675">
    <property type="entry name" value="LRR_dom_sf"/>
</dbReference>
<accession>A0AAW1WCU2</accession>
<dbReference type="Gene3D" id="3.80.10.10">
    <property type="entry name" value="Ribonuclease Inhibitor"/>
    <property type="match status" value="2"/>
</dbReference>
<dbReference type="Pfam" id="PF18052">
    <property type="entry name" value="Rx_N"/>
    <property type="match status" value="1"/>
</dbReference>
<evidence type="ECO:0000313" key="9">
    <source>
        <dbReference type="EMBL" id="KAK9921888.1"/>
    </source>
</evidence>
<dbReference type="InterPro" id="IPR055414">
    <property type="entry name" value="LRR_R13L4/SHOC2-like"/>
</dbReference>
<comment type="caution">
    <text evidence="9">The sequence shown here is derived from an EMBL/GenBank/DDBJ whole genome shotgun (WGS) entry which is preliminary data.</text>
</comment>
<dbReference type="Gene3D" id="1.10.8.430">
    <property type="entry name" value="Helical domain of apoptotic protease-activating factors"/>
    <property type="match status" value="1"/>
</dbReference>
<dbReference type="SUPFAM" id="SSF52058">
    <property type="entry name" value="L domain-like"/>
    <property type="match status" value="1"/>
</dbReference>
<evidence type="ECO:0000256" key="4">
    <source>
        <dbReference type="ARBA" id="ARBA00022840"/>
    </source>
</evidence>
<evidence type="ECO:0000313" key="10">
    <source>
        <dbReference type="Proteomes" id="UP001457282"/>
    </source>
</evidence>
<keyword evidence="1" id="KW-0677">Repeat</keyword>
<dbReference type="PANTHER" id="PTHR36766">
    <property type="entry name" value="PLANT BROAD-SPECTRUM MILDEW RESISTANCE PROTEIN RPW8"/>
    <property type="match status" value="1"/>
</dbReference>
<feature type="domain" description="Disease resistance R13L4/SHOC-2-like LRR" evidence="8">
    <location>
        <begin position="542"/>
        <end position="673"/>
    </location>
</feature>
<name>A0AAW1WCU2_RUBAR</name>
<dbReference type="SUPFAM" id="SSF52540">
    <property type="entry name" value="P-loop containing nucleoside triphosphate hydrolases"/>
    <property type="match status" value="1"/>
</dbReference>
<dbReference type="PANTHER" id="PTHR36766:SF61">
    <property type="entry name" value="NB-ARC DOMAIN DISEASE RESISTANCE PROTEIN"/>
    <property type="match status" value="1"/>
</dbReference>
<dbReference type="GO" id="GO:0043531">
    <property type="term" value="F:ADP binding"/>
    <property type="evidence" value="ECO:0007669"/>
    <property type="project" value="InterPro"/>
</dbReference>
<proteinExistence type="predicted"/>
<gene>
    <name evidence="9" type="ORF">M0R45_030381</name>
</gene>
<dbReference type="GO" id="GO:0006952">
    <property type="term" value="P:defense response"/>
    <property type="evidence" value="ECO:0007669"/>
    <property type="project" value="UniProtKB-KW"/>
</dbReference>
<dbReference type="Pfam" id="PF23598">
    <property type="entry name" value="LRR_14"/>
    <property type="match status" value="1"/>
</dbReference>
<dbReference type="Proteomes" id="UP001457282">
    <property type="component" value="Unassembled WGS sequence"/>
</dbReference>
<dbReference type="Gene3D" id="3.40.50.300">
    <property type="entry name" value="P-loop containing nucleotide triphosphate hydrolases"/>
    <property type="match status" value="1"/>
</dbReference>
<organism evidence="9 10">
    <name type="scientific">Rubus argutus</name>
    <name type="common">Southern blackberry</name>
    <dbReference type="NCBI Taxonomy" id="59490"/>
    <lineage>
        <taxon>Eukaryota</taxon>
        <taxon>Viridiplantae</taxon>
        <taxon>Streptophyta</taxon>
        <taxon>Embryophyta</taxon>
        <taxon>Tracheophyta</taxon>
        <taxon>Spermatophyta</taxon>
        <taxon>Magnoliopsida</taxon>
        <taxon>eudicotyledons</taxon>
        <taxon>Gunneridae</taxon>
        <taxon>Pentapetalae</taxon>
        <taxon>rosids</taxon>
        <taxon>fabids</taxon>
        <taxon>Rosales</taxon>
        <taxon>Rosaceae</taxon>
        <taxon>Rosoideae</taxon>
        <taxon>Rosoideae incertae sedis</taxon>
        <taxon>Rubus</taxon>
    </lineage>
</organism>
<evidence type="ECO:0000256" key="3">
    <source>
        <dbReference type="ARBA" id="ARBA00022821"/>
    </source>
</evidence>
<dbReference type="InterPro" id="IPR042197">
    <property type="entry name" value="Apaf_helical"/>
</dbReference>
<dbReference type="InterPro" id="IPR027417">
    <property type="entry name" value="P-loop_NTPase"/>
</dbReference>
<feature type="domain" description="Disease resistance N-terminal" evidence="6">
    <location>
        <begin position="12"/>
        <end position="97"/>
    </location>
</feature>
<dbReference type="FunFam" id="3.40.50.300:FF:001091">
    <property type="entry name" value="Probable disease resistance protein At1g61300"/>
    <property type="match status" value="1"/>
</dbReference>
<dbReference type="GO" id="GO:0005524">
    <property type="term" value="F:ATP binding"/>
    <property type="evidence" value="ECO:0007669"/>
    <property type="project" value="UniProtKB-KW"/>
</dbReference>
<evidence type="ECO:0000256" key="2">
    <source>
        <dbReference type="ARBA" id="ARBA00022741"/>
    </source>
</evidence>
<dbReference type="InterPro" id="IPR002182">
    <property type="entry name" value="NB-ARC"/>
</dbReference>
<evidence type="ECO:0008006" key="11">
    <source>
        <dbReference type="Google" id="ProtNLM"/>
    </source>
</evidence>
<reference evidence="9 10" key="1">
    <citation type="journal article" date="2023" name="G3 (Bethesda)">
        <title>A chromosome-length genome assembly and annotation of blackberry (Rubus argutus, cv. 'Hillquist').</title>
        <authorList>
            <person name="Bruna T."/>
            <person name="Aryal R."/>
            <person name="Dudchenko O."/>
            <person name="Sargent D.J."/>
            <person name="Mead D."/>
            <person name="Buti M."/>
            <person name="Cavallini A."/>
            <person name="Hytonen T."/>
            <person name="Andres J."/>
            <person name="Pham M."/>
            <person name="Weisz D."/>
            <person name="Mascagni F."/>
            <person name="Usai G."/>
            <person name="Natali L."/>
            <person name="Bassil N."/>
            <person name="Fernandez G.E."/>
            <person name="Lomsadze A."/>
            <person name="Armour M."/>
            <person name="Olukolu B."/>
            <person name="Poorten T."/>
            <person name="Britton C."/>
            <person name="Davik J."/>
            <person name="Ashrafi H."/>
            <person name="Aiden E.L."/>
            <person name="Borodovsky M."/>
            <person name="Worthington M."/>
        </authorList>
    </citation>
    <scope>NUCLEOTIDE SEQUENCE [LARGE SCALE GENOMIC DNA]</scope>
    <source>
        <strain evidence="9">PI 553951</strain>
    </source>
</reference>
<feature type="domain" description="NB-ARC" evidence="5">
    <location>
        <begin position="180"/>
        <end position="353"/>
    </location>
</feature>
<evidence type="ECO:0000259" key="6">
    <source>
        <dbReference type="Pfam" id="PF18052"/>
    </source>
</evidence>
<dbReference type="Pfam" id="PF23559">
    <property type="entry name" value="WHD_DRP"/>
    <property type="match status" value="1"/>
</dbReference>
<keyword evidence="4" id="KW-0067">ATP-binding</keyword>
<dbReference type="PRINTS" id="PR00364">
    <property type="entry name" value="DISEASERSIST"/>
</dbReference>
<evidence type="ECO:0000259" key="8">
    <source>
        <dbReference type="Pfam" id="PF23598"/>
    </source>
</evidence>
<sequence>MAEFVFDLAIKLTEKLGSRAYDEISSAWGVKSDLRKLEATMSAIKGVLLDAEEKQAHNQEVRSWLLQLKHLFRDTEDVLDEVECEALRRQVVENFHGTSRKVRRFFLSSNPIAFRFRISHEIKNIRARIEELKDNKAIFDLLTDRRANHEFSNVNDAIKKENMTHSYVRASEIIGRDSDKQVIADLLMQDGDDQSGTLSVIPIVGMGGLGKTTLAKFVYNDERVVKHFELRMWVHVSAVDFNIGRLTKEILRSASDTKISDELSMDQLQAKLREALKDKRFLLVLDDVWNEDPMKWRDLRDLLIEGAKLGSKILVTTRNRSVASIMETVPPYNLDCLSYDHCLSLFTKCAFKEGEEKQHSHLFEIGKEIVKKCGGAPLAVKTLGSQLYSKTDESEWKLVRDSKLWELEREGGGHILPALRLSYSQLPSYLKPCLAYCAYLPKGEYTYGSIELISCWMAHGILQSHDHKNLEMEDVGEQYFKELWARSFLKMCNLAIVLLARSPMNFLCMILSMTLYNQLNKSITADGTDEAPLDESFLDTCFSKCKYLRVLRLRELPLKELPSSIGTLKHLRYLNLVENVEITKLPNAICMLQSLQNLNLAGCENLQELPRDISNLISLRFLALTMKQACFQDNGVGCLKSLQFLLIVQCSNLISFPRETSYLAALRILIIVGCEQLDLENQHYQGIALRLEKFVIIGLPRITELPQWLQGAANTLQYLHIEVCSNLSSLPGWLRNLTSLRKLVLAKCPNLLSLPEGMDRLTALRDLNIENCTELERRCDRNTGEDWPKIAHVPNISIS</sequence>
<keyword evidence="3" id="KW-0611">Plant defense</keyword>
<keyword evidence="2" id="KW-0547">Nucleotide-binding</keyword>
<dbReference type="AlphaFoldDB" id="A0AAW1WCU2"/>
<dbReference type="EMBL" id="JBEDUW010000006">
    <property type="protein sequence ID" value="KAK9921888.1"/>
    <property type="molecule type" value="Genomic_DNA"/>
</dbReference>
<protein>
    <recommendedName>
        <fullName evidence="11">Disease resistance protein RGA3</fullName>
    </recommendedName>
</protein>
<dbReference type="InterPro" id="IPR058922">
    <property type="entry name" value="WHD_DRP"/>
</dbReference>
<dbReference type="InterPro" id="IPR041118">
    <property type="entry name" value="Rx_N"/>
</dbReference>
<evidence type="ECO:0000259" key="7">
    <source>
        <dbReference type="Pfam" id="PF23559"/>
    </source>
</evidence>
<keyword evidence="10" id="KW-1185">Reference proteome</keyword>
<feature type="domain" description="Disease resistance protein winged helix" evidence="7">
    <location>
        <begin position="445"/>
        <end position="490"/>
    </location>
</feature>
<dbReference type="Gene3D" id="1.20.5.4130">
    <property type="match status" value="1"/>
</dbReference>